<protein>
    <submittedName>
        <fullName evidence="1">Uncharacterized protein</fullName>
    </submittedName>
</protein>
<gene>
    <name evidence="1" type="ORF">IFE19_10635</name>
</gene>
<keyword evidence="2" id="KW-1185">Reference proteome</keyword>
<proteinExistence type="predicted"/>
<organism evidence="1 2">
    <name type="scientific">Brevundimonas pondensis</name>
    <dbReference type="NCBI Taxonomy" id="2774189"/>
    <lineage>
        <taxon>Bacteria</taxon>
        <taxon>Pseudomonadati</taxon>
        <taxon>Pseudomonadota</taxon>
        <taxon>Alphaproteobacteria</taxon>
        <taxon>Caulobacterales</taxon>
        <taxon>Caulobacteraceae</taxon>
        <taxon>Brevundimonas</taxon>
    </lineage>
</organism>
<reference evidence="1 2" key="1">
    <citation type="submission" date="2020-09" db="EMBL/GenBank/DDBJ databases">
        <title>Brevundimonas sp. LVF1 isolated from an oligotrophic pond in Goettingen, Germany.</title>
        <authorList>
            <person name="Friedrich I."/>
            <person name="Klassen A."/>
            <person name="Neubauer H."/>
            <person name="Schneider D."/>
            <person name="Hertel R."/>
            <person name="Daniel R."/>
        </authorList>
    </citation>
    <scope>NUCLEOTIDE SEQUENCE [LARGE SCALE GENOMIC DNA]</scope>
    <source>
        <strain evidence="1 2">LVF1</strain>
    </source>
</reference>
<dbReference type="InterPro" id="IPR046297">
    <property type="entry name" value="DUF6334"/>
</dbReference>
<evidence type="ECO:0000313" key="1">
    <source>
        <dbReference type="EMBL" id="QTC86609.1"/>
    </source>
</evidence>
<name>A0ABX7SH14_9CAUL</name>
<accession>A0ABX7SH14</accession>
<evidence type="ECO:0000313" key="2">
    <source>
        <dbReference type="Proteomes" id="UP000663942"/>
    </source>
</evidence>
<sequence length="132" mass="14629">MSTLNFDWDIVDGQTVLAVIGRNERRQSDASLAWDQIAFVLDERALILSVNDTDELIVELSAVSEPGDWLEVASLSRFVAKPLGWGWVIANYRGYNDGFMVAFGETTDGLEPKLTFLAEGSAIICFHMTVAR</sequence>
<dbReference type="EMBL" id="CP062006">
    <property type="protein sequence ID" value="QTC86609.1"/>
    <property type="molecule type" value="Genomic_DNA"/>
</dbReference>
<dbReference type="Proteomes" id="UP000663942">
    <property type="component" value="Chromosome"/>
</dbReference>
<dbReference type="Pfam" id="PF19860">
    <property type="entry name" value="DUF6334"/>
    <property type="match status" value="1"/>
</dbReference>
<dbReference type="RefSeq" id="WP_207822131.1">
    <property type="nucleotide sequence ID" value="NZ_CP062006.1"/>
</dbReference>